<organism evidence="2 3">
    <name type="scientific">Staphylococcus hyicus</name>
    <dbReference type="NCBI Taxonomy" id="1284"/>
    <lineage>
        <taxon>Bacteria</taxon>
        <taxon>Bacillati</taxon>
        <taxon>Bacillota</taxon>
        <taxon>Bacilli</taxon>
        <taxon>Bacillales</taxon>
        <taxon>Staphylococcaceae</taxon>
        <taxon>Staphylococcus</taxon>
    </lineage>
</organism>
<keyword evidence="1" id="KW-0472">Membrane</keyword>
<evidence type="ECO:0000313" key="2">
    <source>
        <dbReference type="EMBL" id="RIO43171.1"/>
    </source>
</evidence>
<sequence>MLKLIVFVLLFLNIAYITIAYLKKNDHMIFNMNFNQFSEATRNRAWTYWYVYIIMINLGLGFLFASILYHEWVYSVLTFICAAIALYAFYKMNQLKKET</sequence>
<keyword evidence="1" id="KW-1133">Transmembrane helix</keyword>
<name>A0A418JGH6_STAHY</name>
<proteinExistence type="predicted"/>
<comment type="caution">
    <text evidence="2">The sequence shown here is derived from an EMBL/GenBank/DDBJ whole genome shotgun (WGS) entry which is preliminary data.</text>
</comment>
<reference evidence="2 3" key="1">
    <citation type="journal article" date="2016" name="Front. Microbiol.">
        <title>Comprehensive Phylogenetic Analysis of Bovine Non-aureus Staphylococci Species Based on Whole-Genome Sequencing.</title>
        <authorList>
            <person name="Naushad S."/>
            <person name="Barkema H.W."/>
            <person name="Luby C."/>
            <person name="Condas L.A."/>
            <person name="Nobrega D.B."/>
            <person name="Carson D.A."/>
            <person name="De Buck J."/>
        </authorList>
    </citation>
    <scope>NUCLEOTIDE SEQUENCE [LARGE SCALE GENOMIC DNA]</scope>
    <source>
        <strain evidence="2 3">SNUC 5959</strain>
    </source>
</reference>
<evidence type="ECO:0000256" key="1">
    <source>
        <dbReference type="SAM" id="Phobius"/>
    </source>
</evidence>
<keyword evidence="1" id="KW-0812">Transmembrane</keyword>
<dbReference type="AlphaFoldDB" id="A0A418JGH6"/>
<dbReference type="STRING" id="1284.SHYC_01770"/>
<evidence type="ECO:0008006" key="4">
    <source>
        <dbReference type="Google" id="ProtNLM"/>
    </source>
</evidence>
<protein>
    <recommendedName>
        <fullName evidence="4">DUF3784 domain-containing protein</fullName>
    </recommendedName>
</protein>
<dbReference type="RefSeq" id="WP_119635817.1">
    <property type="nucleotide sequence ID" value="NZ_JAWCVT010000032.1"/>
</dbReference>
<dbReference type="Proteomes" id="UP000285625">
    <property type="component" value="Unassembled WGS sequence"/>
</dbReference>
<gene>
    <name evidence="2" type="ORF">BUZ57_11255</name>
</gene>
<dbReference type="EMBL" id="QXVO01000048">
    <property type="protein sequence ID" value="RIO43171.1"/>
    <property type="molecule type" value="Genomic_DNA"/>
</dbReference>
<feature type="transmembrane region" description="Helical" evidence="1">
    <location>
        <begin position="6"/>
        <end position="24"/>
    </location>
</feature>
<feature type="transmembrane region" description="Helical" evidence="1">
    <location>
        <begin position="72"/>
        <end position="90"/>
    </location>
</feature>
<evidence type="ECO:0000313" key="3">
    <source>
        <dbReference type="Proteomes" id="UP000285625"/>
    </source>
</evidence>
<feature type="transmembrane region" description="Helical" evidence="1">
    <location>
        <begin position="45"/>
        <end position="66"/>
    </location>
</feature>
<accession>A0A418JGH6</accession>